<dbReference type="AlphaFoldDB" id="A0A7X0FSE0"/>
<evidence type="ECO:0000256" key="1">
    <source>
        <dbReference type="SAM" id="MobiDB-lite"/>
    </source>
</evidence>
<keyword evidence="5" id="KW-1185">Reference proteome</keyword>
<feature type="transmembrane region" description="Helical" evidence="2">
    <location>
        <begin position="119"/>
        <end position="140"/>
    </location>
</feature>
<comment type="caution">
    <text evidence="4">The sequence shown here is derived from an EMBL/GenBank/DDBJ whole genome shotgun (WGS) entry which is preliminary data.</text>
</comment>
<evidence type="ECO:0000259" key="3">
    <source>
        <dbReference type="Pfam" id="PF10099"/>
    </source>
</evidence>
<protein>
    <recommendedName>
        <fullName evidence="3">Anti-sigma K factor RskA C-terminal domain-containing protein</fullName>
    </recommendedName>
</protein>
<feature type="domain" description="Anti-sigma K factor RskA C-terminal" evidence="3">
    <location>
        <begin position="123"/>
        <end position="248"/>
    </location>
</feature>
<sequence length="258" mass="27239">MSHLDPDRIALIALGEPMSLDESRHVEQCDDCTIDLFELRRTVIVGRSTVDMGDLESPPERVWDRIAAEVADLPDPVPTPDERLDADSAAPAAASRDESAPAPTQAPGTGSRSRALTRAMVGLAAGAALVLAIVGVWSFVRPAQVVEVAAATLAAFPDHPDAAGSAVVVEEADGERVVRVELDTEESEGDGYREVWLITADASALVSLGILDGSEGEFAIPDDIDIHQYVLVDVSQEPLDGDPAHSGDSIVRGELDFA</sequence>
<dbReference type="Proteomes" id="UP000537775">
    <property type="component" value="Unassembled WGS sequence"/>
</dbReference>
<name>A0A7X0FSE0_9MICO</name>
<evidence type="ECO:0000313" key="5">
    <source>
        <dbReference type="Proteomes" id="UP000537775"/>
    </source>
</evidence>
<dbReference type="RefSeq" id="WP_184751320.1">
    <property type="nucleotide sequence ID" value="NZ_BAAAJR010000011.1"/>
</dbReference>
<dbReference type="EMBL" id="JACHML010000001">
    <property type="protein sequence ID" value="MBB6392227.1"/>
    <property type="molecule type" value="Genomic_DNA"/>
</dbReference>
<evidence type="ECO:0000313" key="4">
    <source>
        <dbReference type="EMBL" id="MBB6392227.1"/>
    </source>
</evidence>
<gene>
    <name evidence="4" type="ORF">HD594_002540</name>
</gene>
<accession>A0A7X0FSE0</accession>
<evidence type="ECO:0000256" key="2">
    <source>
        <dbReference type="SAM" id="Phobius"/>
    </source>
</evidence>
<keyword evidence="2" id="KW-0812">Transmembrane</keyword>
<reference evidence="4 5" key="1">
    <citation type="submission" date="2020-08" db="EMBL/GenBank/DDBJ databases">
        <title>Sequencing the genomes of 1000 actinobacteria strains.</title>
        <authorList>
            <person name="Klenk H.-P."/>
        </authorList>
    </citation>
    <scope>NUCLEOTIDE SEQUENCE [LARGE SCALE GENOMIC DNA]</scope>
    <source>
        <strain evidence="4 5">DSM 12511</strain>
    </source>
</reference>
<proteinExistence type="predicted"/>
<dbReference type="InterPro" id="IPR018764">
    <property type="entry name" value="RskA_C"/>
</dbReference>
<organism evidence="4 5">
    <name type="scientific">Microbacterium thalassium</name>
    <dbReference type="NCBI Taxonomy" id="362649"/>
    <lineage>
        <taxon>Bacteria</taxon>
        <taxon>Bacillati</taxon>
        <taxon>Actinomycetota</taxon>
        <taxon>Actinomycetes</taxon>
        <taxon>Micrococcales</taxon>
        <taxon>Microbacteriaceae</taxon>
        <taxon>Microbacterium</taxon>
    </lineage>
</organism>
<dbReference type="GO" id="GO:0005886">
    <property type="term" value="C:plasma membrane"/>
    <property type="evidence" value="ECO:0007669"/>
    <property type="project" value="InterPro"/>
</dbReference>
<keyword evidence="2" id="KW-0472">Membrane</keyword>
<feature type="region of interest" description="Disordered" evidence="1">
    <location>
        <begin position="72"/>
        <end position="113"/>
    </location>
</feature>
<dbReference type="Pfam" id="PF10099">
    <property type="entry name" value="RskA_C"/>
    <property type="match status" value="1"/>
</dbReference>
<keyword evidence="2" id="KW-1133">Transmembrane helix</keyword>